<proteinExistence type="inferred from homology"/>
<dbReference type="PANTHER" id="PTHR48090">
    <property type="entry name" value="UNDECAPRENYL-PHOSPHATE 4-DEOXY-4-FORMAMIDO-L-ARABINOSE TRANSFERASE-RELATED"/>
    <property type="match status" value="1"/>
</dbReference>
<name>A0AAE3YR82_9ACTN</name>
<dbReference type="Pfam" id="PF00535">
    <property type="entry name" value="Glycos_transf_2"/>
    <property type="match status" value="1"/>
</dbReference>
<gene>
    <name evidence="9" type="ORF">J2S41_003988</name>
</gene>
<keyword evidence="4" id="KW-0808">Transferase</keyword>
<evidence type="ECO:0000256" key="2">
    <source>
        <dbReference type="ARBA" id="ARBA00006739"/>
    </source>
</evidence>
<dbReference type="AlphaFoldDB" id="A0AAE3YR82"/>
<keyword evidence="3" id="KW-0328">Glycosyltransferase</keyword>
<reference evidence="9" key="1">
    <citation type="submission" date="2023-07" db="EMBL/GenBank/DDBJ databases">
        <title>Sequencing the genomes of 1000 actinobacteria strains.</title>
        <authorList>
            <person name="Klenk H.-P."/>
        </authorList>
    </citation>
    <scope>NUCLEOTIDE SEQUENCE</scope>
    <source>
        <strain evidence="9">DSM 44707</strain>
    </source>
</reference>
<comment type="caution">
    <text evidence="9">The sequence shown here is derived from an EMBL/GenBank/DDBJ whole genome shotgun (WGS) entry which is preliminary data.</text>
</comment>
<dbReference type="SUPFAM" id="SSF53448">
    <property type="entry name" value="Nucleotide-diphospho-sugar transferases"/>
    <property type="match status" value="1"/>
</dbReference>
<evidence type="ECO:0000256" key="7">
    <source>
        <dbReference type="ARBA" id="ARBA00023136"/>
    </source>
</evidence>
<protein>
    <submittedName>
        <fullName evidence="9">Glycosyltransferase involved in cell wall biosynthesis</fullName>
    </submittedName>
</protein>
<evidence type="ECO:0000313" key="9">
    <source>
        <dbReference type="EMBL" id="MDR7277210.1"/>
    </source>
</evidence>
<keyword evidence="5" id="KW-0812">Transmembrane</keyword>
<dbReference type="InterPro" id="IPR001173">
    <property type="entry name" value="Glyco_trans_2-like"/>
</dbReference>
<organism evidence="9 10">
    <name type="scientific">Catenuloplanes atrovinosus</name>
    <dbReference type="NCBI Taxonomy" id="137266"/>
    <lineage>
        <taxon>Bacteria</taxon>
        <taxon>Bacillati</taxon>
        <taxon>Actinomycetota</taxon>
        <taxon>Actinomycetes</taxon>
        <taxon>Micromonosporales</taxon>
        <taxon>Micromonosporaceae</taxon>
        <taxon>Catenuloplanes</taxon>
    </lineage>
</organism>
<evidence type="ECO:0000256" key="6">
    <source>
        <dbReference type="ARBA" id="ARBA00022989"/>
    </source>
</evidence>
<evidence type="ECO:0000256" key="4">
    <source>
        <dbReference type="ARBA" id="ARBA00022679"/>
    </source>
</evidence>
<keyword evidence="10" id="KW-1185">Reference proteome</keyword>
<evidence type="ECO:0000256" key="1">
    <source>
        <dbReference type="ARBA" id="ARBA00004141"/>
    </source>
</evidence>
<dbReference type="PANTHER" id="PTHR48090:SF1">
    <property type="entry name" value="PROPHAGE BACTOPRENOL GLUCOSYL TRANSFERASE HOMOLOG"/>
    <property type="match status" value="1"/>
</dbReference>
<dbReference type="Gene3D" id="3.90.550.10">
    <property type="entry name" value="Spore Coat Polysaccharide Biosynthesis Protein SpsA, Chain A"/>
    <property type="match status" value="1"/>
</dbReference>
<comment type="similarity">
    <text evidence="2">Belongs to the glycosyltransferase 2 family.</text>
</comment>
<evidence type="ECO:0000313" key="10">
    <source>
        <dbReference type="Proteomes" id="UP001183643"/>
    </source>
</evidence>
<comment type="subcellular location">
    <subcellularLocation>
        <location evidence="1">Membrane</location>
        <topology evidence="1">Multi-pass membrane protein</topology>
    </subcellularLocation>
</comment>
<evidence type="ECO:0000256" key="5">
    <source>
        <dbReference type="ARBA" id="ARBA00022692"/>
    </source>
</evidence>
<accession>A0AAE3YR82</accession>
<dbReference type="GO" id="GO:0016757">
    <property type="term" value="F:glycosyltransferase activity"/>
    <property type="evidence" value="ECO:0007669"/>
    <property type="project" value="UniProtKB-KW"/>
</dbReference>
<keyword evidence="7" id="KW-0472">Membrane</keyword>
<dbReference type="RefSeq" id="WP_310369408.1">
    <property type="nucleotide sequence ID" value="NZ_JAVDYB010000001.1"/>
</dbReference>
<feature type="domain" description="Glycosyltransferase 2-like" evidence="8">
    <location>
        <begin position="9"/>
        <end position="137"/>
    </location>
</feature>
<evidence type="ECO:0000259" key="8">
    <source>
        <dbReference type="Pfam" id="PF00535"/>
    </source>
</evidence>
<keyword evidence="6" id="KW-1133">Transmembrane helix</keyword>
<sequence length="199" mass="22119">MSIVPSGDVPVFSEEDVLPLFENRLRPVLDVFAASYEVLAADDGSRDATPLVLEGMRHRWPRLRVARLRRDNGHPKALTAGPHRARGEYVASVDAGRQNPSETVATMLRLGHVSGRDVVPGIRADRSSDTRFKRWTGGLYHRLVRRLVGAGDFRLLDRRAVDALTGPREHLPVYRLIFTTLQGRTAYVVASGSEMAANR</sequence>
<dbReference type="Proteomes" id="UP001183643">
    <property type="component" value="Unassembled WGS sequence"/>
</dbReference>
<dbReference type="InterPro" id="IPR050256">
    <property type="entry name" value="Glycosyltransferase_2"/>
</dbReference>
<dbReference type="EMBL" id="JAVDYB010000001">
    <property type="protein sequence ID" value="MDR7277210.1"/>
    <property type="molecule type" value="Genomic_DNA"/>
</dbReference>
<evidence type="ECO:0000256" key="3">
    <source>
        <dbReference type="ARBA" id="ARBA00022676"/>
    </source>
</evidence>
<dbReference type="GO" id="GO:0005886">
    <property type="term" value="C:plasma membrane"/>
    <property type="evidence" value="ECO:0007669"/>
    <property type="project" value="TreeGrafter"/>
</dbReference>
<dbReference type="InterPro" id="IPR029044">
    <property type="entry name" value="Nucleotide-diphossugar_trans"/>
</dbReference>